<dbReference type="EMBL" id="JACIJK010000004">
    <property type="protein sequence ID" value="MBB5714638.1"/>
    <property type="molecule type" value="Genomic_DNA"/>
</dbReference>
<proteinExistence type="predicted"/>
<dbReference type="Proteomes" id="UP000546200">
    <property type="component" value="Unassembled WGS sequence"/>
</dbReference>
<reference evidence="1 2" key="1">
    <citation type="submission" date="2020-08" db="EMBL/GenBank/DDBJ databases">
        <title>Genomic Encyclopedia of Type Strains, Phase IV (KMG-IV): sequencing the most valuable type-strain genomes for metagenomic binning, comparative biology and taxonomic classification.</title>
        <authorList>
            <person name="Goeker M."/>
        </authorList>
    </citation>
    <scope>NUCLEOTIDE SEQUENCE [LARGE SCALE GENOMIC DNA]</scope>
    <source>
        <strain evidence="1 2">DSM 100044</strain>
    </source>
</reference>
<dbReference type="RefSeq" id="WP_184056146.1">
    <property type="nucleotide sequence ID" value="NZ_JACIJK010000004.1"/>
</dbReference>
<name>A0A7W9EVM3_9SPHN</name>
<evidence type="ECO:0000313" key="2">
    <source>
        <dbReference type="Proteomes" id="UP000546200"/>
    </source>
</evidence>
<keyword evidence="2" id="KW-1185">Reference proteome</keyword>
<sequence length="72" mass="7849">MPAGAAEIRNVFLIAARAIADSDGLGQLAQRKNSGRQSRILERCKPGQQLQCVAEQATTSWLALKLLARQRC</sequence>
<protein>
    <submittedName>
        <fullName evidence="1">Uncharacterized protein</fullName>
    </submittedName>
</protein>
<organism evidence="1 2">
    <name type="scientific">Sphingomonas aerophila</name>
    <dbReference type="NCBI Taxonomy" id="1344948"/>
    <lineage>
        <taxon>Bacteria</taxon>
        <taxon>Pseudomonadati</taxon>
        <taxon>Pseudomonadota</taxon>
        <taxon>Alphaproteobacteria</taxon>
        <taxon>Sphingomonadales</taxon>
        <taxon>Sphingomonadaceae</taxon>
        <taxon>Sphingomonas</taxon>
    </lineage>
</organism>
<evidence type="ECO:0000313" key="1">
    <source>
        <dbReference type="EMBL" id="MBB5714638.1"/>
    </source>
</evidence>
<accession>A0A7W9EVM3</accession>
<dbReference type="AlphaFoldDB" id="A0A7W9EVM3"/>
<comment type="caution">
    <text evidence="1">The sequence shown here is derived from an EMBL/GenBank/DDBJ whole genome shotgun (WGS) entry which is preliminary data.</text>
</comment>
<gene>
    <name evidence="1" type="ORF">FHS94_001474</name>
</gene>